<name>A0ABR0BMU6_PURLI</name>
<feature type="region of interest" description="Disordered" evidence="7">
    <location>
        <begin position="1"/>
        <end position="83"/>
    </location>
</feature>
<comment type="caution">
    <text evidence="9">The sequence shown here is derived from an EMBL/GenBank/DDBJ whole genome shotgun (WGS) entry which is preliminary data.</text>
</comment>
<dbReference type="CDD" id="cd12148">
    <property type="entry name" value="fungal_TF_MHR"/>
    <property type="match status" value="1"/>
</dbReference>
<evidence type="ECO:0000256" key="3">
    <source>
        <dbReference type="ARBA" id="ARBA00022737"/>
    </source>
</evidence>
<keyword evidence="10" id="KW-1185">Reference proteome</keyword>
<keyword evidence="5" id="KW-0862">Zinc</keyword>
<evidence type="ECO:0000256" key="7">
    <source>
        <dbReference type="SAM" id="MobiDB-lite"/>
    </source>
</evidence>
<dbReference type="PANTHER" id="PTHR40626">
    <property type="entry name" value="MIP31509P"/>
    <property type="match status" value="1"/>
</dbReference>
<evidence type="ECO:0000256" key="2">
    <source>
        <dbReference type="ARBA" id="ARBA00022723"/>
    </source>
</evidence>
<dbReference type="Proteomes" id="UP001287286">
    <property type="component" value="Unassembled WGS sequence"/>
</dbReference>
<reference evidence="9 10" key="1">
    <citation type="journal article" date="2024" name="Microbiol. Resour. Announc.">
        <title>Genome annotations for the ascomycete fungi Trichoderma harzianum, Trichoderma aggressivum, and Purpureocillium lilacinum.</title>
        <authorList>
            <person name="Beijen E.P.W."/>
            <person name="Ohm R.A."/>
        </authorList>
    </citation>
    <scope>NUCLEOTIDE SEQUENCE [LARGE SCALE GENOMIC DNA]</scope>
    <source>
        <strain evidence="9 10">CBS 150709</strain>
    </source>
</reference>
<evidence type="ECO:0000256" key="1">
    <source>
        <dbReference type="ARBA" id="ARBA00004123"/>
    </source>
</evidence>
<accession>A0ABR0BMU6</accession>
<evidence type="ECO:0000313" key="9">
    <source>
        <dbReference type="EMBL" id="KAK4084656.1"/>
    </source>
</evidence>
<comment type="subcellular location">
    <subcellularLocation>
        <location evidence="1">Nucleus</location>
    </subcellularLocation>
</comment>
<keyword evidence="2" id="KW-0479">Metal-binding</keyword>
<dbReference type="PANTHER" id="PTHR40626:SF1">
    <property type="entry name" value="TRANSCRIPTION FACTOR WITH C2H2 AND ZN(2)-CYS(6) DNA BINDING DOMAIN (EUROFUNG)"/>
    <property type="match status" value="1"/>
</dbReference>
<dbReference type="EMBL" id="JAWRVI010000051">
    <property type="protein sequence ID" value="KAK4084656.1"/>
    <property type="molecule type" value="Genomic_DNA"/>
</dbReference>
<keyword evidence="4" id="KW-0863">Zinc-finger</keyword>
<protein>
    <submittedName>
        <fullName evidence="9">Transcriptional regulator family: Fungal Specific TF</fullName>
    </submittedName>
</protein>
<sequence length="702" mass="77426">MEIPTPQLRLAIRDSRPYPQDTTRCAGNHEMSPSGKAWAHGGFSRAQRVKTHPPVSLRRVGQNPPRSSPLPPTPQDSNMASQAKRMIRNHRPIPATTSRASGDASCRKIGPVRWGRDPAGCGCQVMSTYSGSNANIAKNGLPEATSAASILSVAPKRTRAQRYQIAAAARNPERARLAFTARSRATRFRDAASTTSSHNTPTIALERSLSSSASQPDPKLSFLRGLTDPKRETMLDCFDNNQVVNDRVPEMDLDMSSLDESPPSLVVEDIGFIPWAFPPMFNFAFDDADGERPCESATPSAVTDAFIPALTSEGTAALEIFSKQIIRELNALHATLTVSDPSYNQPFDFDLAQSVFAPHILRTFISTFFRLSHNYVPVVHMPSFGSEDTSPLLVLGVSLCGAIRSPPRDDALSAKSFLRIAEEYIFLQLADVMATDPKPTRPVLETLQAALLIHQVHFLQNSVEARRRHRIRRLPALVSAVRRLGLLNKRHSASSRSAQFLADETCIRTATWITLADWHQCGMFHVLPLTTTAEMRCDLPCPHALWDSKDVTDADVGLYRRQTRGAPYCLSSLRALTETLMGDRWQPVELTAFSFIAFTGLELAIFALSSVAISAHLMSMMPVTSSAILRAISRWQELWEGQTARADEDRVEMTAMARHCSEFGCLVQKVVEASVSGRKPPPYLDNVAHDSVDELYNLILEG</sequence>
<dbReference type="InterPro" id="IPR051059">
    <property type="entry name" value="VerF-like"/>
</dbReference>
<evidence type="ECO:0000259" key="8">
    <source>
        <dbReference type="Pfam" id="PF04082"/>
    </source>
</evidence>
<keyword evidence="3" id="KW-0677">Repeat</keyword>
<evidence type="ECO:0000313" key="10">
    <source>
        <dbReference type="Proteomes" id="UP001287286"/>
    </source>
</evidence>
<feature type="compositionally biased region" description="Polar residues" evidence="7">
    <location>
        <begin position="198"/>
        <end position="215"/>
    </location>
</feature>
<keyword evidence="6" id="KW-0539">Nucleus</keyword>
<feature type="region of interest" description="Disordered" evidence="7">
    <location>
        <begin position="188"/>
        <end position="217"/>
    </location>
</feature>
<organism evidence="9 10">
    <name type="scientific">Purpureocillium lilacinum</name>
    <name type="common">Paecilomyces lilacinus</name>
    <dbReference type="NCBI Taxonomy" id="33203"/>
    <lineage>
        <taxon>Eukaryota</taxon>
        <taxon>Fungi</taxon>
        <taxon>Dikarya</taxon>
        <taxon>Ascomycota</taxon>
        <taxon>Pezizomycotina</taxon>
        <taxon>Sordariomycetes</taxon>
        <taxon>Hypocreomycetidae</taxon>
        <taxon>Hypocreales</taxon>
        <taxon>Ophiocordycipitaceae</taxon>
        <taxon>Purpureocillium</taxon>
    </lineage>
</organism>
<evidence type="ECO:0000256" key="4">
    <source>
        <dbReference type="ARBA" id="ARBA00022771"/>
    </source>
</evidence>
<feature type="domain" description="Xylanolytic transcriptional activator regulatory" evidence="8">
    <location>
        <begin position="365"/>
        <end position="578"/>
    </location>
</feature>
<dbReference type="InterPro" id="IPR007219">
    <property type="entry name" value="XnlR_reg_dom"/>
</dbReference>
<evidence type="ECO:0000256" key="6">
    <source>
        <dbReference type="ARBA" id="ARBA00023242"/>
    </source>
</evidence>
<proteinExistence type="predicted"/>
<gene>
    <name evidence="9" type="ORF">Purlil1_10241</name>
</gene>
<evidence type="ECO:0000256" key="5">
    <source>
        <dbReference type="ARBA" id="ARBA00022833"/>
    </source>
</evidence>
<dbReference type="Pfam" id="PF04082">
    <property type="entry name" value="Fungal_trans"/>
    <property type="match status" value="1"/>
</dbReference>